<keyword evidence="3" id="KW-1185">Reference proteome</keyword>
<organism evidence="4">
    <name type="scientific">Taenia asiatica</name>
    <name type="common">Asian tapeworm</name>
    <dbReference type="NCBI Taxonomy" id="60517"/>
    <lineage>
        <taxon>Eukaryota</taxon>
        <taxon>Metazoa</taxon>
        <taxon>Spiralia</taxon>
        <taxon>Lophotrochozoa</taxon>
        <taxon>Platyhelminthes</taxon>
        <taxon>Cestoda</taxon>
        <taxon>Eucestoda</taxon>
        <taxon>Cyclophyllidea</taxon>
        <taxon>Taeniidae</taxon>
        <taxon>Taenia</taxon>
    </lineage>
</organism>
<sequence>MRLSSEAIDEFDVVSDLIDNPRTVGDENFSADNKHDGLDIVEEVISGSQSESGNGEPHFGGDMDKS</sequence>
<feature type="region of interest" description="Disordered" evidence="1">
    <location>
        <begin position="45"/>
        <end position="66"/>
    </location>
</feature>
<name>A0A0R3VT88_TAEAS</name>
<protein>
    <submittedName>
        <fullName evidence="4">Bravo_FIGEY domain-containing protein</fullName>
    </submittedName>
</protein>
<dbReference type="WBParaSite" id="TASK_0000043701-mRNA-1">
    <property type="protein sequence ID" value="TASK_0000043701-mRNA-1"/>
    <property type="gene ID" value="TASK_0000043701"/>
</dbReference>
<gene>
    <name evidence="2" type="ORF">TASK_LOCUS438</name>
</gene>
<dbReference type="Proteomes" id="UP000282613">
    <property type="component" value="Unassembled WGS sequence"/>
</dbReference>
<reference evidence="4" key="1">
    <citation type="submission" date="2017-02" db="UniProtKB">
        <authorList>
            <consortium name="WormBaseParasite"/>
        </authorList>
    </citation>
    <scope>IDENTIFICATION</scope>
</reference>
<dbReference type="EMBL" id="UYRS01000054">
    <property type="protein sequence ID" value="VDK20910.1"/>
    <property type="molecule type" value="Genomic_DNA"/>
</dbReference>
<evidence type="ECO:0000313" key="3">
    <source>
        <dbReference type="Proteomes" id="UP000282613"/>
    </source>
</evidence>
<proteinExistence type="predicted"/>
<dbReference type="AlphaFoldDB" id="A0A0R3VT88"/>
<evidence type="ECO:0000256" key="1">
    <source>
        <dbReference type="SAM" id="MobiDB-lite"/>
    </source>
</evidence>
<accession>A0A0R3VT88</accession>
<evidence type="ECO:0000313" key="4">
    <source>
        <dbReference type="WBParaSite" id="TASK_0000043701-mRNA-1"/>
    </source>
</evidence>
<reference evidence="2 3" key="2">
    <citation type="submission" date="2018-11" db="EMBL/GenBank/DDBJ databases">
        <authorList>
            <consortium name="Pathogen Informatics"/>
        </authorList>
    </citation>
    <scope>NUCLEOTIDE SEQUENCE [LARGE SCALE GENOMIC DNA]</scope>
</reference>
<evidence type="ECO:0000313" key="2">
    <source>
        <dbReference type="EMBL" id="VDK20910.1"/>
    </source>
</evidence>